<evidence type="ECO:0000313" key="1">
    <source>
        <dbReference type="EMBL" id="TQV95840.1"/>
    </source>
</evidence>
<protein>
    <submittedName>
        <fullName evidence="1">Uncharacterized protein</fullName>
    </submittedName>
</protein>
<keyword evidence="2" id="KW-1185">Reference proteome</keyword>
<comment type="caution">
    <text evidence="1">The sequence shown here is derived from an EMBL/GenBank/DDBJ whole genome shotgun (WGS) entry which is preliminary data.</text>
</comment>
<dbReference type="Proteomes" id="UP000315783">
    <property type="component" value="Unassembled WGS sequence"/>
</dbReference>
<accession>A0A545V298</accession>
<dbReference type="EMBL" id="SPUK01000007">
    <property type="protein sequence ID" value="TQV95840.1"/>
    <property type="molecule type" value="Genomic_DNA"/>
</dbReference>
<evidence type="ECO:0000313" key="2">
    <source>
        <dbReference type="Proteomes" id="UP000315783"/>
    </source>
</evidence>
<sequence>MPNARKVEAASIHRLPLLGPTPALLTHICPTHYKLLDFIAGELINTQRTISRWSYISNLLLIRLCMMRSAVNGLPPTPPCFLWQFIGRSTNYSAATKPRTQGSACRKGYADVFSPDQDERDPDQPRKAFVLPATLQDYAVFSHLVIANAPGRSRLILNTLYRQTSAR</sequence>
<gene>
    <name evidence="1" type="ORF">IF1G_05669</name>
</gene>
<proteinExistence type="predicted"/>
<organism evidence="1 2">
    <name type="scientific">Cordyceps javanica</name>
    <dbReference type="NCBI Taxonomy" id="43265"/>
    <lineage>
        <taxon>Eukaryota</taxon>
        <taxon>Fungi</taxon>
        <taxon>Dikarya</taxon>
        <taxon>Ascomycota</taxon>
        <taxon>Pezizomycotina</taxon>
        <taxon>Sordariomycetes</taxon>
        <taxon>Hypocreomycetidae</taxon>
        <taxon>Hypocreales</taxon>
        <taxon>Cordycipitaceae</taxon>
        <taxon>Cordyceps</taxon>
    </lineage>
</organism>
<dbReference type="AlphaFoldDB" id="A0A545V298"/>
<name>A0A545V298_9HYPO</name>
<reference evidence="1 2" key="1">
    <citation type="journal article" date="2019" name="Appl. Microbiol. Biotechnol.">
        <title>Genome sequence of Isaria javanica and comparative genome analysis insights into family S53 peptidase evolution in fungal entomopathogens.</title>
        <authorList>
            <person name="Lin R."/>
            <person name="Zhang X."/>
            <person name="Xin B."/>
            <person name="Zou M."/>
            <person name="Gao Y."/>
            <person name="Qin F."/>
            <person name="Hu Q."/>
            <person name="Xie B."/>
            <person name="Cheng X."/>
        </authorList>
    </citation>
    <scope>NUCLEOTIDE SEQUENCE [LARGE SCALE GENOMIC DNA]</scope>
    <source>
        <strain evidence="1 2">IJ1G</strain>
    </source>
</reference>